<proteinExistence type="predicted"/>
<dbReference type="Pfam" id="PF01722">
    <property type="entry name" value="BolA"/>
    <property type="match status" value="1"/>
</dbReference>
<evidence type="ECO:0000256" key="1">
    <source>
        <dbReference type="SAM" id="MobiDB-lite"/>
    </source>
</evidence>
<reference evidence="3" key="1">
    <citation type="submission" date="1998-12" db="EMBL/GenBank/DDBJ databases">
        <authorList>
            <person name="Shinn P.P."/>
            <person name="Buehler E.E."/>
            <person name="Dunn P.P."/>
            <person name="Feng J.J."/>
            <person name="Kim C.C."/>
            <person name="Li Y.Y."/>
            <person name="Walker M.M."/>
            <person name="Altafi H.H."/>
            <person name="Araujo R.R."/>
            <person name="Conn L.L."/>
            <person name="Conway A.A.B."/>
            <person name="Gonzalez A.A."/>
            <person name="Hansen N.N.F."/>
            <person name="Huizar L.L."/>
            <person name="Kremenetskaia I.I."/>
            <person name="Lenz C.C."/>
            <person name="Li J.J."/>
            <person name="Liu S.S."/>
            <person name="Luros S.S."/>
            <person name="Rowley D.D."/>
            <person name="Schwartz J.J."/>
            <person name="Toriumi M.M."/>
            <person name="Vysotskaia V.V."/>
            <person name="Yu G.G."/>
            <person name="Davis R.R.W."/>
            <person name="Federspiel N.N.A."/>
            <person name="Theologis A.A."/>
            <person name="Ecker J.J.R."/>
        </authorList>
    </citation>
    <scope>NUCLEOTIDE SEQUENCE</scope>
</reference>
<protein>
    <submittedName>
        <fullName evidence="3">F20N2.18</fullName>
    </submittedName>
</protein>
<dbReference type="InterPro" id="IPR002634">
    <property type="entry name" value="BolA"/>
</dbReference>
<feature type="region of interest" description="Disordered" evidence="1">
    <location>
        <begin position="39"/>
        <end position="65"/>
    </location>
</feature>
<dbReference type="SUPFAM" id="SSF82657">
    <property type="entry name" value="BolA-like"/>
    <property type="match status" value="1"/>
</dbReference>
<sequence>MFSSSIRLIVSGFHRTQPLKSPVNSPSVFISVPKFFNSESKSTGTGSRSVAMSSVEKTGSDSGAIENRASRMREKLQKELEPVELVIEDVSYQHAGHAGMKGRTDDETHFNVKIVSKGFEGMNLVKRHRDRDGDEEVWVKHYSSKHQILLVGEGDFSFSCSLATCFGSASNIYASSLDSYDYKPVNKGCSFKLDFLSCCMSFMVIKPDDVVRKYKNARSNLETLKRLGAFLLHGVDATTLHFHPDLRYRRFDRVIFNFPHTGFHRKESDPCQIQPAAATLRNLFKDFLHGASHMLRADGEVHVSHKNKAPFCYWNLEELASRCFLVLIQLEAFEKRNYPGYENKRGDGSRCDQPFLLGECSTFKFRFSRVAKELYAEKVKEVESKCPRELSTRAMNKKHARFEDSSIHLELPRCTKRFKRVSLEMHNGELQRMVIRTRFPHHYTKESSETRRLLCQDYAVQASQEPFPERSLRFRGVSHGIHNGRVRKMLIRNSTGESRKLRMRRQRNLKIR</sequence>
<dbReference type="AlphaFoldDB" id="Q9LFZ3"/>
<dbReference type="TAIR" id="AT1G55805"/>
<dbReference type="GO" id="GO:0070042">
    <property type="term" value="F:rRNA (uridine-N3-)-methyltransferase activity"/>
    <property type="evidence" value="ECO:0007669"/>
    <property type="project" value="InterPro"/>
</dbReference>
<reference evidence="3" key="4">
    <citation type="submission" date="2000-06" db="EMBL/GenBank/DDBJ databases">
        <authorList>
            <person name="Cheuk R."/>
            <person name="Shinn P."/>
            <person name="Brooks S."/>
            <person name="Buehler E."/>
            <person name="Chao Q."/>
            <person name="Johnson-Hopson C."/>
            <person name="Khan S."/>
            <person name="Kim C."/>
            <person name="Altafi H."/>
            <person name="Bei B."/>
            <person name="Chin C."/>
            <person name="Chiou J."/>
            <person name="Choi E."/>
            <person name="Conn L."/>
            <person name="Conway A."/>
            <person name="Gonzalez A."/>
            <person name="Hansen N."/>
            <person name="Howing B."/>
            <person name="Koo T."/>
            <person name="Lam B."/>
            <person name="Lee J."/>
            <person name="Lenz C."/>
            <person name="Li J."/>
            <person name="Liu A."/>
            <person name="Liu J."/>
            <person name="Liu S."/>
            <person name="Mukharsky N."/>
            <person name="Nguyen M."/>
            <person name="Palm C."/>
            <person name="Pham P."/>
            <person name="Sakano H."/>
            <person name="Schwartz J."/>
            <person name="Southwick A."/>
            <person name="Thaveri A."/>
            <person name="Toriumi M."/>
            <person name="Vaysberg M."/>
            <person name="Yu G."/>
            <person name="Davis R."/>
            <person name="Federspiel N."/>
            <person name="Theologis A."/>
            <person name="Ecker J."/>
        </authorList>
    </citation>
    <scope>NUCLEOTIDE SEQUENCE</scope>
</reference>
<dbReference type="GO" id="GO:0070475">
    <property type="term" value="P:rRNA base methylation"/>
    <property type="evidence" value="ECO:0007669"/>
    <property type="project" value="InterPro"/>
</dbReference>
<evidence type="ECO:0000259" key="2">
    <source>
        <dbReference type="Pfam" id="PF10354"/>
    </source>
</evidence>
<dbReference type="Pfam" id="PF10354">
    <property type="entry name" value="BMT5-like"/>
    <property type="match status" value="2"/>
</dbReference>
<dbReference type="Gene3D" id="3.30.300.90">
    <property type="entry name" value="BolA-like"/>
    <property type="match status" value="1"/>
</dbReference>
<feature type="domain" description="25S rRNA (uridine-N(3))-methyltransferase BMT5-like" evidence="2">
    <location>
        <begin position="207"/>
        <end position="345"/>
    </location>
</feature>
<dbReference type="InterPro" id="IPR036065">
    <property type="entry name" value="BolA-like_sf"/>
</dbReference>
<reference key="2">
    <citation type="journal article" date="2000" name="Nature">
        <title>Sequence and analysis of chromosome 1 of the plant Arabidopsis thaliana.</title>
        <authorList>
            <person name="Theologis A."/>
            <person name="Ecker J.R."/>
            <person name="Palm C.J."/>
            <person name="Federspiel N.A."/>
            <person name="Kaul S."/>
            <person name="White O."/>
            <person name="Alonso J."/>
            <person name="Altafi H."/>
            <person name="Araujo R."/>
            <person name="Bowman C.L."/>
            <person name="Brooks S.Y."/>
            <person name="Buehler E."/>
            <person name="Chan A."/>
            <person name="Chao Q."/>
            <person name="Chen H."/>
            <person name="Cheuk R.F."/>
            <person name="Chin C.W."/>
            <person name="Chung M.K."/>
            <person name="Conn L."/>
            <person name="Conway A.B."/>
            <person name="Conway A.R."/>
            <person name="Creasy T.H."/>
            <person name="Dewar K."/>
            <person name="Dunn P."/>
            <person name="Etgu P."/>
            <person name="Feldblyum T.V."/>
            <person name="Feng J."/>
            <person name="Fong B."/>
            <person name="Fujii C.Y."/>
            <person name="Gill J.E."/>
            <person name="Goldsmith A.D."/>
            <person name="Haas B."/>
            <person name="Hansen N.F."/>
            <person name="Hughes B."/>
            <person name="Huizar L."/>
            <person name="Hunter J.L."/>
            <person name="Jenkins J."/>
            <person name="Johnson-Hopson C."/>
            <person name="Khan S."/>
            <person name="Khaykin E."/>
            <person name="Kim C.J."/>
            <person name="Koo H.L."/>
            <person name="Kremenetskaia I."/>
            <person name="Kurtz D.B."/>
            <person name="Kwan A."/>
            <person name="Lam B."/>
            <person name="Langin-Hooper S."/>
            <person name="Lee A."/>
            <person name="Lee J.M."/>
            <person name="Lenz C.A."/>
            <person name="Li J.H."/>
            <person name="Li Y."/>
            <person name="Lin X."/>
            <person name="Liu S.X."/>
            <person name="Liu Z.A."/>
            <person name="Luros J.S."/>
            <person name="Maiti R."/>
            <person name="Marziali A."/>
            <person name="Militscher J."/>
            <person name="Miranda M."/>
            <person name="Nguyen M."/>
            <person name="Nierman W.C."/>
            <person name="Osborne B.I."/>
            <person name="Pai G."/>
            <person name="Peterson J."/>
            <person name="Pham P.K."/>
            <person name="Rizzo M."/>
            <person name="Rooney T."/>
            <person name="Rowley D."/>
            <person name="Sakano H."/>
            <person name="Salzberg S.L."/>
            <person name="Schwartz J.R."/>
            <person name="Shinn P."/>
            <person name="Southwick A.M."/>
            <person name="Sun H."/>
            <person name="Tallon L.J."/>
            <person name="Tambunga G."/>
            <person name="Toriumi M.J."/>
            <person name="Town C.D."/>
            <person name="Utterback T."/>
            <person name="Van Aken S."/>
            <person name="Vaysberg M."/>
            <person name="Vysotskaia V.S."/>
            <person name="Walker M."/>
            <person name="Wu D."/>
            <person name="Yu G."/>
            <person name="Fraser C.M."/>
            <person name="Venter J.C."/>
            <person name="Davis R.W."/>
        </authorList>
    </citation>
    <scope>NUCLEOTIDE SEQUENCE [LARGE SCALE GENOMIC DNA]</scope>
    <source>
        <strain>cv. Columbia</strain>
    </source>
</reference>
<organism evidence="3">
    <name type="scientific">Arabidopsis thaliana</name>
    <name type="common">Mouse-ear cress</name>
    <dbReference type="NCBI Taxonomy" id="3702"/>
    <lineage>
        <taxon>Eukaryota</taxon>
        <taxon>Viridiplantae</taxon>
        <taxon>Streptophyta</taxon>
        <taxon>Embryophyta</taxon>
        <taxon>Tracheophyta</taxon>
        <taxon>Spermatophyta</taxon>
        <taxon>Magnoliopsida</taxon>
        <taxon>eudicotyledons</taxon>
        <taxon>Gunneridae</taxon>
        <taxon>Pentapetalae</taxon>
        <taxon>rosids</taxon>
        <taxon>malvids</taxon>
        <taxon>Brassicales</taxon>
        <taxon>Brassicaceae</taxon>
        <taxon>Camelineae</taxon>
        <taxon>Arabidopsis</taxon>
    </lineage>
</organism>
<feature type="compositionally biased region" description="Polar residues" evidence="1">
    <location>
        <begin position="39"/>
        <end position="61"/>
    </location>
</feature>
<dbReference type="PANTHER" id="PTHR11538:SF26">
    <property type="entry name" value="FERREDOXIN-FOLD ANTICODON-BINDING DOMAIN-CONTAINING PROTEIN 1"/>
    <property type="match status" value="1"/>
</dbReference>
<accession>Q9LFZ3</accession>
<name>Q9LFZ3_ARATH</name>
<dbReference type="PANTHER" id="PTHR11538">
    <property type="entry name" value="PHENYLALANYL-TRNA SYNTHETASE"/>
    <property type="match status" value="1"/>
</dbReference>
<reference evidence="3" key="3">
    <citation type="submission" date="2000-05" db="EMBL/GenBank/DDBJ databases">
        <title>Genomic sequence for Arabidopsis thaliana BAC F20N2 from chromosome I.</title>
        <authorList>
            <person name="Khan S."/>
            <person name="Brooks S."/>
            <person name="Buehler E."/>
            <person name="Chao Q."/>
            <person name="Johnson-Hopson C."/>
            <person name="Kim C."/>
            <person name="Shinn P."/>
            <person name="Altafi H."/>
            <person name="Bei Q."/>
            <person name="Chin C."/>
            <person name="Chiou J."/>
            <person name="Choi E."/>
            <person name="Conn L."/>
            <person name="Conway A."/>
            <person name="Gonzales A."/>
            <person name="Hansen N."/>
            <person name="Howng B."/>
            <person name="Koo T."/>
            <person name="Lam B."/>
            <person name="Lee J."/>
            <person name="Lenz C."/>
            <person name="Li J."/>
            <person name="Liu A."/>
            <person name="Liu K."/>
            <person name="Liu S."/>
            <person name="Mukharsky N."/>
            <person name="Nguyen M."/>
            <person name="Palm C."/>
            <person name="Pham P."/>
            <person name="Sakano H."/>
            <person name="Schwartz J."/>
            <person name="Southwick A."/>
            <person name="Thaveri A."/>
            <person name="Toriumi M."/>
            <person name="Vaysberg M."/>
            <person name="Yu G."/>
            <person name="Federspiel N.A."/>
            <person name="Theologis A."/>
            <person name="Ecker J.R."/>
        </authorList>
    </citation>
    <scope>NUCLEOTIDE SEQUENCE</scope>
</reference>
<dbReference type="ExpressionAtlas" id="Q9LFZ3">
    <property type="expression patterns" value="baseline and differential"/>
</dbReference>
<evidence type="ECO:0000313" key="3">
    <source>
        <dbReference type="EMBL" id="AAF79500.1"/>
    </source>
</evidence>
<dbReference type="EMBL" id="AC002328">
    <property type="protein sequence ID" value="AAF79500.1"/>
    <property type="molecule type" value="Genomic_DNA"/>
</dbReference>
<dbReference type="InterPro" id="IPR019446">
    <property type="entry name" value="BMT5-like"/>
</dbReference>
<feature type="domain" description="25S rRNA (uridine-N(3))-methyltransferase BMT5-like" evidence="2">
    <location>
        <begin position="149"/>
        <end position="181"/>
    </location>
</feature>